<dbReference type="PANTHER" id="PTHR43811:SF19">
    <property type="entry name" value="39 KDA FK506-BINDING NUCLEAR PROTEIN"/>
    <property type="match status" value="1"/>
</dbReference>
<organism evidence="6">
    <name type="scientific">mine drainage metagenome</name>
    <dbReference type="NCBI Taxonomy" id="410659"/>
    <lineage>
        <taxon>unclassified sequences</taxon>
        <taxon>metagenomes</taxon>
        <taxon>ecological metagenomes</taxon>
    </lineage>
</organism>
<evidence type="ECO:0000256" key="3">
    <source>
        <dbReference type="ARBA" id="ARBA00023110"/>
    </source>
</evidence>
<dbReference type="Pfam" id="PF00254">
    <property type="entry name" value="FKBP_C"/>
    <property type="match status" value="1"/>
</dbReference>
<dbReference type="InterPro" id="IPR001179">
    <property type="entry name" value="PPIase_FKBP_dom"/>
</dbReference>
<dbReference type="Pfam" id="PF01346">
    <property type="entry name" value="FKBP_N"/>
    <property type="match status" value="1"/>
</dbReference>
<keyword evidence="3" id="KW-0697">Rotamase</keyword>
<name>A0A1J5T2F8_9ZZZZ</name>
<accession>A0A1J5T2F8</accession>
<dbReference type="Gene3D" id="1.10.287.460">
    <property type="entry name" value="Peptidyl-prolyl cis-trans isomerase, FKBP-type, N-terminal domain"/>
    <property type="match status" value="1"/>
</dbReference>
<comment type="caution">
    <text evidence="6">The sequence shown here is derived from an EMBL/GenBank/DDBJ whole genome shotgun (WGS) entry which is preliminary data.</text>
</comment>
<dbReference type="PROSITE" id="PS50059">
    <property type="entry name" value="FKBP_PPIASE"/>
    <property type="match status" value="1"/>
</dbReference>
<dbReference type="EMBL" id="MLJW01000010">
    <property type="protein sequence ID" value="OIR15042.1"/>
    <property type="molecule type" value="Genomic_DNA"/>
</dbReference>
<keyword evidence="4 6" id="KW-0413">Isomerase</keyword>
<gene>
    <name evidence="6" type="ORF">GALL_41610</name>
</gene>
<dbReference type="GO" id="GO:0006457">
    <property type="term" value="P:protein folding"/>
    <property type="evidence" value="ECO:0007669"/>
    <property type="project" value="InterPro"/>
</dbReference>
<evidence type="ECO:0000256" key="2">
    <source>
        <dbReference type="ARBA" id="ARBA00013194"/>
    </source>
</evidence>
<dbReference type="GO" id="GO:0003755">
    <property type="term" value="F:peptidyl-prolyl cis-trans isomerase activity"/>
    <property type="evidence" value="ECO:0007669"/>
    <property type="project" value="UniProtKB-KW"/>
</dbReference>
<dbReference type="FunFam" id="3.10.50.40:FF:000006">
    <property type="entry name" value="Peptidyl-prolyl cis-trans isomerase"/>
    <property type="match status" value="1"/>
</dbReference>
<dbReference type="InterPro" id="IPR046357">
    <property type="entry name" value="PPIase_dom_sf"/>
</dbReference>
<sequence>MKFTSSLILCAAALGLTTGLAAQDPAPAPAADAKPAAAAPAAPAPAYTETQALEVYGHMLAKKIGLVDMSFSKDEVAAITRGIVMAADGKPSPYPEDKVLPILESLMQQKQQAWLDKLRAENQTQADAFFAKLKQDKSVVETPSGLCYQVLKPGEGPYPKASDTVKVNYVGKLLDGTVFDSSIQRGQPVEFAVDKVIPGWSEGIQKINKGGKIRLYIPSKLAYGDAGAEGIPPGSALIFDVDLLDVTPAAAAAPAAAPAAPAPAK</sequence>
<dbReference type="Gene3D" id="3.10.50.40">
    <property type="match status" value="1"/>
</dbReference>
<dbReference type="SUPFAM" id="SSF54534">
    <property type="entry name" value="FKBP-like"/>
    <property type="match status" value="1"/>
</dbReference>
<dbReference type="InterPro" id="IPR036944">
    <property type="entry name" value="PPIase_FKBP_N_sf"/>
</dbReference>
<feature type="domain" description="PPIase FKBP-type" evidence="5">
    <location>
        <begin position="162"/>
        <end position="247"/>
    </location>
</feature>
<evidence type="ECO:0000256" key="1">
    <source>
        <dbReference type="ARBA" id="ARBA00000971"/>
    </source>
</evidence>
<dbReference type="AlphaFoldDB" id="A0A1J5T2F8"/>
<protein>
    <recommendedName>
        <fullName evidence="2">peptidylprolyl isomerase</fullName>
        <ecNumber evidence="2">5.2.1.8</ecNumber>
    </recommendedName>
</protein>
<reference evidence="6" key="1">
    <citation type="submission" date="2016-10" db="EMBL/GenBank/DDBJ databases">
        <title>Sequence of Gallionella enrichment culture.</title>
        <authorList>
            <person name="Poehlein A."/>
            <person name="Muehling M."/>
            <person name="Daniel R."/>
        </authorList>
    </citation>
    <scope>NUCLEOTIDE SEQUENCE</scope>
</reference>
<evidence type="ECO:0000313" key="6">
    <source>
        <dbReference type="EMBL" id="OIR15042.1"/>
    </source>
</evidence>
<evidence type="ECO:0000259" key="5">
    <source>
        <dbReference type="PROSITE" id="PS50059"/>
    </source>
</evidence>
<comment type="catalytic activity">
    <reaction evidence="1">
        <text>[protein]-peptidylproline (omega=180) = [protein]-peptidylproline (omega=0)</text>
        <dbReference type="Rhea" id="RHEA:16237"/>
        <dbReference type="Rhea" id="RHEA-COMP:10747"/>
        <dbReference type="Rhea" id="RHEA-COMP:10748"/>
        <dbReference type="ChEBI" id="CHEBI:83833"/>
        <dbReference type="ChEBI" id="CHEBI:83834"/>
        <dbReference type="EC" id="5.2.1.8"/>
    </reaction>
</comment>
<evidence type="ECO:0000256" key="4">
    <source>
        <dbReference type="ARBA" id="ARBA00023235"/>
    </source>
</evidence>
<dbReference type="EC" id="5.2.1.8" evidence="2"/>
<proteinExistence type="predicted"/>
<dbReference type="PANTHER" id="PTHR43811">
    <property type="entry name" value="FKBP-TYPE PEPTIDYL-PROLYL CIS-TRANS ISOMERASE FKPA"/>
    <property type="match status" value="1"/>
</dbReference>
<dbReference type="InterPro" id="IPR000774">
    <property type="entry name" value="PPIase_FKBP_N"/>
</dbReference>